<organism evidence="1 2">
    <name type="scientific">Roseomonas alba</name>
    <dbReference type="NCBI Taxonomy" id="2846776"/>
    <lineage>
        <taxon>Bacteria</taxon>
        <taxon>Pseudomonadati</taxon>
        <taxon>Pseudomonadota</taxon>
        <taxon>Alphaproteobacteria</taxon>
        <taxon>Acetobacterales</taxon>
        <taxon>Roseomonadaceae</taxon>
        <taxon>Roseomonas</taxon>
    </lineage>
</organism>
<protein>
    <submittedName>
        <fullName evidence="1">Uncharacterized protein</fullName>
    </submittedName>
</protein>
<gene>
    <name evidence="1" type="ORF">KPL78_19290</name>
</gene>
<comment type="caution">
    <text evidence="1">The sequence shown here is derived from an EMBL/GenBank/DDBJ whole genome shotgun (WGS) entry which is preliminary data.</text>
</comment>
<keyword evidence="2" id="KW-1185">Reference proteome</keyword>
<sequence>MPDILDNPLDGRCSHEISQAVARDMLAALRLAAVEIQQDLESLIRTEAGGTTNWTITDPLPPDEAFDGDPGIPELVRDKHVALTAVVAAIAKGEGR</sequence>
<dbReference type="RefSeq" id="WP_219764630.1">
    <property type="nucleotide sequence ID" value="NZ_JAHYBZ010000007.1"/>
</dbReference>
<reference evidence="1 2" key="1">
    <citation type="submission" date="2021-07" db="EMBL/GenBank/DDBJ databases">
        <authorList>
            <person name="So Y."/>
        </authorList>
    </citation>
    <scope>NUCLEOTIDE SEQUENCE [LARGE SCALE GENOMIC DNA]</scope>
    <source>
        <strain evidence="1 2">HJA6</strain>
    </source>
</reference>
<proteinExistence type="predicted"/>
<accession>A0ABS7ACI7</accession>
<dbReference type="Proteomes" id="UP001196565">
    <property type="component" value="Unassembled WGS sequence"/>
</dbReference>
<evidence type="ECO:0000313" key="1">
    <source>
        <dbReference type="EMBL" id="MBW6400014.1"/>
    </source>
</evidence>
<dbReference type="EMBL" id="JAHYBZ010000007">
    <property type="protein sequence ID" value="MBW6400014.1"/>
    <property type="molecule type" value="Genomic_DNA"/>
</dbReference>
<name>A0ABS7ACI7_9PROT</name>
<evidence type="ECO:0000313" key="2">
    <source>
        <dbReference type="Proteomes" id="UP001196565"/>
    </source>
</evidence>